<organism evidence="1 2">
    <name type="scientific">Rickenella mellea</name>
    <dbReference type="NCBI Taxonomy" id="50990"/>
    <lineage>
        <taxon>Eukaryota</taxon>
        <taxon>Fungi</taxon>
        <taxon>Dikarya</taxon>
        <taxon>Basidiomycota</taxon>
        <taxon>Agaricomycotina</taxon>
        <taxon>Agaricomycetes</taxon>
        <taxon>Hymenochaetales</taxon>
        <taxon>Rickenellaceae</taxon>
        <taxon>Rickenella</taxon>
    </lineage>
</organism>
<gene>
    <name evidence="1" type="ORF">BD410DRAFT_685162</name>
</gene>
<name>A0A4Y7Q116_9AGAM</name>
<dbReference type="OrthoDB" id="2996220at2759"/>
<dbReference type="AlphaFoldDB" id="A0A4Y7Q116"/>
<reference evidence="1 2" key="1">
    <citation type="submission" date="2018-06" db="EMBL/GenBank/DDBJ databases">
        <title>A transcriptomic atlas of mushroom development highlights an independent origin of complex multicellularity.</title>
        <authorList>
            <consortium name="DOE Joint Genome Institute"/>
            <person name="Krizsan K."/>
            <person name="Almasi E."/>
            <person name="Merenyi Z."/>
            <person name="Sahu N."/>
            <person name="Viragh M."/>
            <person name="Koszo T."/>
            <person name="Mondo S."/>
            <person name="Kiss B."/>
            <person name="Balint B."/>
            <person name="Kues U."/>
            <person name="Barry K."/>
            <person name="Hegedus J.C."/>
            <person name="Henrissat B."/>
            <person name="Johnson J."/>
            <person name="Lipzen A."/>
            <person name="Ohm R."/>
            <person name="Nagy I."/>
            <person name="Pangilinan J."/>
            <person name="Yan J."/>
            <person name="Xiong Y."/>
            <person name="Grigoriev I.V."/>
            <person name="Hibbett D.S."/>
            <person name="Nagy L.G."/>
        </authorList>
    </citation>
    <scope>NUCLEOTIDE SEQUENCE [LARGE SCALE GENOMIC DNA]</scope>
    <source>
        <strain evidence="1 2">SZMC22713</strain>
    </source>
</reference>
<evidence type="ECO:0000313" key="1">
    <source>
        <dbReference type="EMBL" id="TDL21334.1"/>
    </source>
</evidence>
<evidence type="ECO:0000313" key="2">
    <source>
        <dbReference type="Proteomes" id="UP000294933"/>
    </source>
</evidence>
<proteinExistence type="predicted"/>
<dbReference type="EMBL" id="ML170181">
    <property type="protein sequence ID" value="TDL21334.1"/>
    <property type="molecule type" value="Genomic_DNA"/>
</dbReference>
<keyword evidence="2" id="KW-1185">Reference proteome</keyword>
<dbReference type="VEuPathDB" id="FungiDB:BD410DRAFT_685162"/>
<dbReference type="Proteomes" id="UP000294933">
    <property type="component" value="Unassembled WGS sequence"/>
</dbReference>
<accession>A0A4Y7Q116</accession>
<feature type="non-terminal residue" evidence="1">
    <location>
        <position position="89"/>
    </location>
</feature>
<sequence>LHAQFKLARLFAEDPGVIGTCWFAQRREDPFHILANILRILTHMLLSPCYACIPNFIVDMLATLAKLRRPWRVEFAAMPDAVLLRAPSD</sequence>
<feature type="non-terminal residue" evidence="1">
    <location>
        <position position="1"/>
    </location>
</feature>
<protein>
    <submittedName>
        <fullName evidence="1">Uncharacterized protein</fullName>
    </submittedName>
</protein>